<evidence type="ECO:0000313" key="3">
    <source>
        <dbReference type="EMBL" id="PVU89879.1"/>
    </source>
</evidence>
<evidence type="ECO:0000313" key="4">
    <source>
        <dbReference type="Proteomes" id="UP000245383"/>
    </source>
</evidence>
<keyword evidence="4" id="KW-1185">Reference proteome</keyword>
<dbReference type="AlphaFoldDB" id="A0A2T9YC42"/>
<feature type="region of interest" description="Disordered" evidence="1">
    <location>
        <begin position="1"/>
        <end position="83"/>
    </location>
</feature>
<organism evidence="3 4">
    <name type="scientific">Smittium simulii</name>
    <dbReference type="NCBI Taxonomy" id="133385"/>
    <lineage>
        <taxon>Eukaryota</taxon>
        <taxon>Fungi</taxon>
        <taxon>Fungi incertae sedis</taxon>
        <taxon>Zoopagomycota</taxon>
        <taxon>Kickxellomycotina</taxon>
        <taxon>Harpellomycetes</taxon>
        <taxon>Harpellales</taxon>
        <taxon>Legeriomycetaceae</taxon>
        <taxon>Smittium</taxon>
    </lineage>
</organism>
<dbReference type="InterPro" id="IPR000953">
    <property type="entry name" value="Chromo/chromo_shadow_dom"/>
</dbReference>
<dbReference type="SUPFAM" id="SSF54160">
    <property type="entry name" value="Chromo domain-like"/>
    <property type="match status" value="1"/>
</dbReference>
<gene>
    <name evidence="3" type="ORF">BB561_005124</name>
</gene>
<proteinExistence type="predicted"/>
<dbReference type="EMBL" id="MBFR01000291">
    <property type="protein sequence ID" value="PVU89879.1"/>
    <property type="molecule type" value="Genomic_DNA"/>
</dbReference>
<name>A0A2T9YC42_9FUNG</name>
<dbReference type="InterPro" id="IPR016197">
    <property type="entry name" value="Chromo-like_dom_sf"/>
</dbReference>
<reference evidence="3 4" key="1">
    <citation type="journal article" date="2018" name="MBio">
        <title>Comparative Genomics Reveals the Core Gene Toolbox for the Fungus-Insect Symbiosis.</title>
        <authorList>
            <person name="Wang Y."/>
            <person name="Stata M."/>
            <person name="Wang W."/>
            <person name="Stajich J.E."/>
            <person name="White M.M."/>
            <person name="Moncalvo J.M."/>
        </authorList>
    </citation>
    <scope>NUCLEOTIDE SEQUENCE [LARGE SCALE GENOMIC DNA]</scope>
    <source>
        <strain evidence="3 4">SWE-8-4</strain>
    </source>
</reference>
<dbReference type="Gene3D" id="2.40.50.40">
    <property type="match status" value="1"/>
</dbReference>
<dbReference type="Proteomes" id="UP000245383">
    <property type="component" value="Unassembled WGS sequence"/>
</dbReference>
<comment type="caution">
    <text evidence="3">The sequence shown here is derived from an EMBL/GenBank/DDBJ whole genome shotgun (WGS) entry which is preliminary data.</text>
</comment>
<accession>A0A2T9YC42</accession>
<sequence>MSSELSSKNDNRMSDNENNSVDSDSDYFSANEEDTEQKYAILDPKWEMYGPNKNSWEQKENVNTPRKINEFYKKYPNKPAKNS</sequence>
<evidence type="ECO:0000256" key="1">
    <source>
        <dbReference type="SAM" id="MobiDB-lite"/>
    </source>
</evidence>
<protein>
    <recommendedName>
        <fullName evidence="2">Chromo domain-containing protein</fullName>
    </recommendedName>
</protein>
<dbReference type="PROSITE" id="PS50013">
    <property type="entry name" value="CHROMO_2"/>
    <property type="match status" value="1"/>
</dbReference>
<evidence type="ECO:0000259" key="2">
    <source>
        <dbReference type="PROSITE" id="PS50013"/>
    </source>
</evidence>
<feature type="domain" description="Chromo" evidence="2">
    <location>
        <begin position="45"/>
        <end position="83"/>
    </location>
</feature>